<evidence type="ECO:0000313" key="1">
    <source>
        <dbReference type="EMBL" id="AKT37997.1"/>
    </source>
</evidence>
<name>A0A0K1EBD6_CHOCO</name>
<proteinExistence type="predicted"/>
<dbReference type="EMBL" id="CP012159">
    <property type="protein sequence ID" value="AKT37997.1"/>
    <property type="molecule type" value="Genomic_DNA"/>
</dbReference>
<dbReference type="Proteomes" id="UP000067626">
    <property type="component" value="Chromosome"/>
</dbReference>
<accession>A0A0K1EBD6</accession>
<reference evidence="1 2" key="1">
    <citation type="submission" date="2015-07" db="EMBL/GenBank/DDBJ databases">
        <title>Genome analysis of myxobacterium Chondromyces crocatus Cm c5 reveals a high potential for natural compound synthesis and the genetic basis for the loss of fruiting body formation.</title>
        <authorList>
            <person name="Zaburannyi N."/>
            <person name="Bunk B."/>
            <person name="Maier J."/>
            <person name="Overmann J."/>
            <person name="Mueller R."/>
        </authorList>
    </citation>
    <scope>NUCLEOTIDE SEQUENCE [LARGE SCALE GENOMIC DNA]</scope>
    <source>
        <strain evidence="1 2">Cm c5</strain>
    </source>
</reference>
<dbReference type="KEGG" id="ccro:CMC5_021380"/>
<evidence type="ECO:0000313" key="2">
    <source>
        <dbReference type="Proteomes" id="UP000067626"/>
    </source>
</evidence>
<dbReference type="RefSeq" id="WP_050430288.1">
    <property type="nucleotide sequence ID" value="NZ_CP012159.1"/>
</dbReference>
<dbReference type="OrthoDB" id="5529477at2"/>
<sequence length="307" mass="31686">MICCVIANNHWMYGLDLHQGFPALIFAPMIPYAPHVVVARVRWGPWTGASSKEATTVQTPGGNVISKVFDIGALIPHVTFPALDHIVWMLLYTLLSSSQGHFGVASVVTDKGPIAVALMLNVNPQLDCGTIPLPTGVVQADNTVVAGLTLGDLIAGLLSMLLTGVVTWGIGKFISFGGSKILSGLVGVLPPRLGLPTAVVAAVLSKQAPSVRAATEATAGWFFGSPMGSSASGGLDVPGLGEIAPLKDIGTPYDWLTGGGNPISSFADGVGGFVDDNISAGDYFDNTALLPPFPWTPLPVPVPVPVS</sequence>
<protein>
    <submittedName>
        <fullName evidence="1">Uncharacterized protein</fullName>
    </submittedName>
</protein>
<dbReference type="STRING" id="52.CMC5_021380"/>
<gene>
    <name evidence="1" type="ORF">CMC5_021380</name>
</gene>
<organism evidence="1 2">
    <name type="scientific">Chondromyces crocatus</name>
    <dbReference type="NCBI Taxonomy" id="52"/>
    <lineage>
        <taxon>Bacteria</taxon>
        <taxon>Pseudomonadati</taxon>
        <taxon>Myxococcota</taxon>
        <taxon>Polyangia</taxon>
        <taxon>Polyangiales</taxon>
        <taxon>Polyangiaceae</taxon>
        <taxon>Chondromyces</taxon>
    </lineage>
</organism>
<dbReference type="AlphaFoldDB" id="A0A0K1EBD6"/>
<keyword evidence="2" id="KW-1185">Reference proteome</keyword>